<dbReference type="PROSITE" id="PS50846">
    <property type="entry name" value="HMA_2"/>
    <property type="match status" value="1"/>
</dbReference>
<evidence type="ECO:0000313" key="9">
    <source>
        <dbReference type="Proteomes" id="UP000239800"/>
    </source>
</evidence>
<comment type="caution">
    <text evidence="8">The sequence shown here is derived from an EMBL/GenBank/DDBJ whole genome shotgun (WGS) entry which is preliminary data.</text>
</comment>
<dbReference type="InterPro" id="IPR009908">
    <property type="entry name" value="Methylamine_util_MauE"/>
</dbReference>
<dbReference type="OrthoDB" id="1521937at2"/>
<evidence type="ECO:0000256" key="3">
    <source>
        <dbReference type="ARBA" id="ARBA00022723"/>
    </source>
</evidence>
<dbReference type="Proteomes" id="UP000239800">
    <property type="component" value="Unassembled WGS sequence"/>
</dbReference>
<organism evidence="8 9">
    <name type="scientific">Aureitalea marina</name>
    <dbReference type="NCBI Taxonomy" id="930804"/>
    <lineage>
        <taxon>Bacteria</taxon>
        <taxon>Pseudomonadati</taxon>
        <taxon>Bacteroidota</taxon>
        <taxon>Flavobacteriia</taxon>
        <taxon>Flavobacteriales</taxon>
        <taxon>Flavobacteriaceae</taxon>
        <taxon>Aureitalea</taxon>
    </lineage>
</organism>
<evidence type="ECO:0000259" key="7">
    <source>
        <dbReference type="PROSITE" id="PS50846"/>
    </source>
</evidence>
<dbReference type="InterPro" id="IPR017969">
    <property type="entry name" value="Heavy-metal-associated_CS"/>
</dbReference>
<dbReference type="PROSITE" id="PS01047">
    <property type="entry name" value="HMA_1"/>
    <property type="match status" value="1"/>
</dbReference>
<protein>
    <submittedName>
        <fullName evidence="8">Heavy metal transporter</fullName>
    </submittedName>
</protein>
<dbReference type="InterPro" id="IPR036163">
    <property type="entry name" value="HMA_dom_sf"/>
</dbReference>
<dbReference type="RefSeq" id="WP_104811508.1">
    <property type="nucleotide sequence ID" value="NZ_MQUB01000001.1"/>
</dbReference>
<dbReference type="GO" id="GO:0016020">
    <property type="term" value="C:membrane"/>
    <property type="evidence" value="ECO:0007669"/>
    <property type="project" value="UniProtKB-SubCell"/>
</dbReference>
<dbReference type="GO" id="GO:0046872">
    <property type="term" value="F:metal ion binding"/>
    <property type="evidence" value="ECO:0007669"/>
    <property type="project" value="UniProtKB-KW"/>
</dbReference>
<sequence length="240" mass="26626">MKHTYSISGMTCEGCRDSVTKKIQSVEGVSSVEVSLEDHQATIQSTEFIPLEKFQSVLKPAYVIFDPAVARFTDSIQVEERSKMAQLKPLFLILAGIWIISLLLNVKTLNAGSIMFDYMGLFFLVFAGFKLADYKGFPPVFGMYDPLAKAIPTYGWIYPFIEIALGLMFLARYQTQIALWVTVVVLGITTVGVVRSLLSKKQIKCACLGTALNLPMTEATFVENAIMLAMATLMLTQTFT</sequence>
<keyword evidence="3" id="KW-0479">Metal-binding</keyword>
<keyword evidence="9" id="KW-1185">Reference proteome</keyword>
<evidence type="ECO:0000256" key="2">
    <source>
        <dbReference type="ARBA" id="ARBA00022692"/>
    </source>
</evidence>
<keyword evidence="4 6" id="KW-1133">Transmembrane helix</keyword>
<dbReference type="InterPro" id="IPR006121">
    <property type="entry name" value="HMA_dom"/>
</dbReference>
<evidence type="ECO:0000256" key="6">
    <source>
        <dbReference type="SAM" id="Phobius"/>
    </source>
</evidence>
<name>A0A2S7KLT0_9FLAO</name>
<keyword evidence="2 6" id="KW-0812">Transmembrane</keyword>
<accession>A0A2S7KLT0</accession>
<feature type="transmembrane region" description="Helical" evidence="6">
    <location>
        <begin position="90"/>
        <end position="106"/>
    </location>
</feature>
<evidence type="ECO:0000256" key="1">
    <source>
        <dbReference type="ARBA" id="ARBA00004141"/>
    </source>
</evidence>
<dbReference type="Gene3D" id="3.30.70.100">
    <property type="match status" value="1"/>
</dbReference>
<dbReference type="Pfam" id="PF07291">
    <property type="entry name" value="MauE"/>
    <property type="match status" value="1"/>
</dbReference>
<feature type="domain" description="HMA" evidence="7">
    <location>
        <begin position="1"/>
        <end position="65"/>
    </location>
</feature>
<gene>
    <name evidence="8" type="ORF">BST85_00730</name>
</gene>
<feature type="transmembrane region" description="Helical" evidence="6">
    <location>
        <begin position="177"/>
        <end position="198"/>
    </location>
</feature>
<dbReference type="Pfam" id="PF00403">
    <property type="entry name" value="HMA"/>
    <property type="match status" value="1"/>
</dbReference>
<feature type="transmembrane region" description="Helical" evidence="6">
    <location>
        <begin position="153"/>
        <end position="171"/>
    </location>
</feature>
<evidence type="ECO:0000256" key="4">
    <source>
        <dbReference type="ARBA" id="ARBA00022989"/>
    </source>
</evidence>
<dbReference type="CDD" id="cd00371">
    <property type="entry name" value="HMA"/>
    <property type="match status" value="1"/>
</dbReference>
<dbReference type="AlphaFoldDB" id="A0A2S7KLT0"/>
<dbReference type="GO" id="GO:0030416">
    <property type="term" value="P:methylamine metabolic process"/>
    <property type="evidence" value="ECO:0007669"/>
    <property type="project" value="InterPro"/>
</dbReference>
<evidence type="ECO:0000256" key="5">
    <source>
        <dbReference type="ARBA" id="ARBA00023136"/>
    </source>
</evidence>
<comment type="subcellular location">
    <subcellularLocation>
        <location evidence="1">Membrane</location>
        <topology evidence="1">Multi-pass membrane protein</topology>
    </subcellularLocation>
</comment>
<dbReference type="SUPFAM" id="SSF55008">
    <property type="entry name" value="HMA, heavy metal-associated domain"/>
    <property type="match status" value="1"/>
</dbReference>
<evidence type="ECO:0000313" key="8">
    <source>
        <dbReference type="EMBL" id="PQB03585.1"/>
    </source>
</evidence>
<keyword evidence="5 6" id="KW-0472">Membrane</keyword>
<reference evidence="8 9" key="1">
    <citation type="submission" date="2016-11" db="EMBL/GenBank/DDBJ databases">
        <title>Trade-off between light-utilization and light-protection in marine flavobacteria.</title>
        <authorList>
            <person name="Kumagai Y."/>
        </authorList>
    </citation>
    <scope>NUCLEOTIDE SEQUENCE [LARGE SCALE GENOMIC DNA]</scope>
    <source>
        <strain evidence="8 9">NBRC 107741</strain>
    </source>
</reference>
<feature type="transmembrane region" description="Helical" evidence="6">
    <location>
        <begin position="219"/>
        <end position="239"/>
    </location>
</feature>
<dbReference type="EMBL" id="MQUB01000001">
    <property type="protein sequence ID" value="PQB03585.1"/>
    <property type="molecule type" value="Genomic_DNA"/>
</dbReference>
<proteinExistence type="predicted"/>